<dbReference type="GO" id="GO:0070593">
    <property type="term" value="P:dendrite self-avoidance"/>
    <property type="evidence" value="ECO:0007669"/>
    <property type="project" value="TreeGrafter"/>
</dbReference>
<keyword evidence="6" id="KW-1185">Reference proteome</keyword>
<organism evidence="5 6">
    <name type="scientific">Oedothorax gibbosus</name>
    <dbReference type="NCBI Taxonomy" id="931172"/>
    <lineage>
        <taxon>Eukaryota</taxon>
        <taxon>Metazoa</taxon>
        <taxon>Ecdysozoa</taxon>
        <taxon>Arthropoda</taxon>
        <taxon>Chelicerata</taxon>
        <taxon>Arachnida</taxon>
        <taxon>Araneae</taxon>
        <taxon>Araneomorphae</taxon>
        <taxon>Entelegynae</taxon>
        <taxon>Araneoidea</taxon>
        <taxon>Linyphiidae</taxon>
        <taxon>Erigoninae</taxon>
        <taxon>Oedothorax</taxon>
    </lineage>
</organism>
<evidence type="ECO:0000256" key="1">
    <source>
        <dbReference type="ARBA" id="ARBA00023319"/>
    </source>
</evidence>
<keyword evidence="3" id="KW-0472">Membrane</keyword>
<dbReference type="SMART" id="SM00408">
    <property type="entry name" value="IGc2"/>
    <property type="match status" value="2"/>
</dbReference>
<dbReference type="InterPro" id="IPR036179">
    <property type="entry name" value="Ig-like_dom_sf"/>
</dbReference>
<feature type="domain" description="Ig-like" evidence="4">
    <location>
        <begin position="130"/>
        <end position="197"/>
    </location>
</feature>
<dbReference type="SUPFAM" id="SSF48726">
    <property type="entry name" value="Immunoglobulin"/>
    <property type="match status" value="2"/>
</dbReference>
<dbReference type="GO" id="GO:0098632">
    <property type="term" value="F:cell-cell adhesion mediator activity"/>
    <property type="evidence" value="ECO:0007669"/>
    <property type="project" value="TreeGrafter"/>
</dbReference>
<dbReference type="Proteomes" id="UP000827092">
    <property type="component" value="Unassembled WGS sequence"/>
</dbReference>
<dbReference type="GO" id="GO:0005886">
    <property type="term" value="C:plasma membrane"/>
    <property type="evidence" value="ECO:0007669"/>
    <property type="project" value="TreeGrafter"/>
</dbReference>
<dbReference type="PANTHER" id="PTHR10075:SF103">
    <property type="entry name" value="ROUNDABOUT HOMOLOG 4"/>
    <property type="match status" value="1"/>
</dbReference>
<proteinExistence type="predicted"/>
<gene>
    <name evidence="5" type="ORF">JTE90_020495</name>
</gene>
<sequence>MLRKSIRNKTVREESLEEDPQPPTDAPDFTTSTIHNCTVDETARTVNCHSSGPESSMCCTVTVRNFSNFRPPCTPIPEESRQSSQNSGNVHSTQSSCILSIPASQSISNSSSNSRRKRHLATYHLTTCLGSSVRVTCETDQSCSDRQVSWRKREVQRSTQGRDLRIKVVGSGDDGEYVCEITDYFGKTRVAAVVVINTQFPPTISLPSPRSQDYPLECVSVANPSPVVRWLKDGAPLPPDPRFVVSMETSDCTTRSRLRLLTTTLVVEGNVTTVREEEVEGNFTCLATNVHGLASAMVILPVVPKESEPLSPILSIRRFNVTGFIVGMLPPLFISFYIILKLGYRSRYAQEGGEDDGFRDEPFFISY</sequence>
<dbReference type="GO" id="GO:0030424">
    <property type="term" value="C:axon"/>
    <property type="evidence" value="ECO:0007669"/>
    <property type="project" value="TreeGrafter"/>
</dbReference>
<dbReference type="InterPro" id="IPR007110">
    <property type="entry name" value="Ig-like_dom"/>
</dbReference>
<keyword evidence="3" id="KW-0812">Transmembrane</keyword>
<dbReference type="PANTHER" id="PTHR10075">
    <property type="entry name" value="BASIGIN RELATED"/>
    <property type="match status" value="1"/>
</dbReference>
<dbReference type="InterPro" id="IPR013783">
    <property type="entry name" value="Ig-like_fold"/>
</dbReference>
<protein>
    <recommendedName>
        <fullName evidence="4">Ig-like domain-containing protein</fullName>
    </recommendedName>
</protein>
<comment type="caution">
    <text evidence="5">The sequence shown here is derived from an EMBL/GenBank/DDBJ whole genome shotgun (WGS) entry which is preliminary data.</text>
</comment>
<dbReference type="GO" id="GO:0007411">
    <property type="term" value="P:axon guidance"/>
    <property type="evidence" value="ECO:0007669"/>
    <property type="project" value="TreeGrafter"/>
</dbReference>
<dbReference type="SMART" id="SM00409">
    <property type="entry name" value="IG"/>
    <property type="match status" value="1"/>
</dbReference>
<evidence type="ECO:0000256" key="2">
    <source>
        <dbReference type="SAM" id="MobiDB-lite"/>
    </source>
</evidence>
<feature type="transmembrane region" description="Helical" evidence="3">
    <location>
        <begin position="319"/>
        <end position="340"/>
    </location>
</feature>
<dbReference type="AlphaFoldDB" id="A0AAV6UQR9"/>
<evidence type="ECO:0000259" key="4">
    <source>
        <dbReference type="PROSITE" id="PS50835"/>
    </source>
</evidence>
<dbReference type="EMBL" id="JAFNEN010000288">
    <property type="protein sequence ID" value="KAG8186817.1"/>
    <property type="molecule type" value="Genomic_DNA"/>
</dbReference>
<keyword evidence="3" id="KW-1133">Transmembrane helix</keyword>
<reference evidence="5 6" key="1">
    <citation type="journal article" date="2022" name="Nat. Ecol. Evol.">
        <title>A masculinizing supergene underlies an exaggerated male reproductive morph in a spider.</title>
        <authorList>
            <person name="Hendrickx F."/>
            <person name="De Corte Z."/>
            <person name="Sonet G."/>
            <person name="Van Belleghem S.M."/>
            <person name="Kostlbacher S."/>
            <person name="Vangestel C."/>
        </authorList>
    </citation>
    <scope>NUCLEOTIDE SEQUENCE [LARGE SCALE GENOMIC DNA]</scope>
    <source>
        <strain evidence="5">W744_W776</strain>
    </source>
</reference>
<keyword evidence="1" id="KW-0393">Immunoglobulin domain</keyword>
<accession>A0AAV6UQR9</accession>
<name>A0AAV6UQR9_9ARAC</name>
<feature type="region of interest" description="Disordered" evidence="2">
    <location>
        <begin position="1"/>
        <end position="32"/>
    </location>
</feature>
<evidence type="ECO:0000313" key="6">
    <source>
        <dbReference type="Proteomes" id="UP000827092"/>
    </source>
</evidence>
<dbReference type="PROSITE" id="PS50835">
    <property type="entry name" value="IG_LIKE"/>
    <property type="match status" value="2"/>
</dbReference>
<evidence type="ECO:0000313" key="5">
    <source>
        <dbReference type="EMBL" id="KAG8186817.1"/>
    </source>
</evidence>
<dbReference type="InterPro" id="IPR003599">
    <property type="entry name" value="Ig_sub"/>
</dbReference>
<dbReference type="GO" id="GO:0007156">
    <property type="term" value="P:homophilic cell adhesion via plasma membrane adhesion molecules"/>
    <property type="evidence" value="ECO:0007669"/>
    <property type="project" value="TreeGrafter"/>
</dbReference>
<feature type="domain" description="Ig-like" evidence="4">
    <location>
        <begin position="201"/>
        <end position="301"/>
    </location>
</feature>
<evidence type="ECO:0000256" key="3">
    <source>
        <dbReference type="SAM" id="Phobius"/>
    </source>
</evidence>
<dbReference type="InterPro" id="IPR003598">
    <property type="entry name" value="Ig_sub2"/>
</dbReference>
<dbReference type="Gene3D" id="2.60.40.10">
    <property type="entry name" value="Immunoglobulins"/>
    <property type="match status" value="2"/>
</dbReference>